<dbReference type="InterPro" id="IPR026069">
    <property type="entry name" value="Fuzzy"/>
</dbReference>
<feature type="domain" description="FUZ/MON1/HPS1 first Longin" evidence="1">
    <location>
        <begin position="12"/>
        <end position="132"/>
    </location>
</feature>
<dbReference type="PANTHER" id="PTHR13559">
    <property type="entry name" value="INTRACELLULAR TRAFFIC PROTEIN-RELATED"/>
    <property type="match status" value="1"/>
</dbReference>
<dbReference type="GO" id="GO:0016192">
    <property type="term" value="P:vesicle-mediated transport"/>
    <property type="evidence" value="ECO:0007669"/>
    <property type="project" value="InterPro"/>
</dbReference>
<evidence type="ECO:0000313" key="4">
    <source>
        <dbReference type="Proteomes" id="UP000663879"/>
    </source>
</evidence>
<organism evidence="3 4">
    <name type="scientific">Brachionus calyciflorus</name>
    <dbReference type="NCBI Taxonomy" id="104777"/>
    <lineage>
        <taxon>Eukaryota</taxon>
        <taxon>Metazoa</taxon>
        <taxon>Spiralia</taxon>
        <taxon>Gnathifera</taxon>
        <taxon>Rotifera</taxon>
        <taxon>Eurotatoria</taxon>
        <taxon>Monogononta</taxon>
        <taxon>Pseudotrocha</taxon>
        <taxon>Ploima</taxon>
        <taxon>Brachionidae</taxon>
        <taxon>Brachionus</taxon>
    </lineage>
</organism>
<dbReference type="EMBL" id="CAJNOC010008705">
    <property type="protein sequence ID" value="CAF1119544.1"/>
    <property type="molecule type" value="Genomic_DNA"/>
</dbReference>
<accession>A0A814QG37</accession>
<comment type="caution">
    <text evidence="3">The sequence shown here is derived from an EMBL/GenBank/DDBJ whole genome shotgun (WGS) entry which is preliminary data.</text>
</comment>
<dbReference type="InterPro" id="IPR043971">
    <property type="entry name" value="FUZ/MON1/HPS1_longin_2"/>
</dbReference>
<gene>
    <name evidence="3" type="ORF">OXX778_LOCUS21984</name>
</gene>
<dbReference type="Pfam" id="PF19036">
    <property type="entry name" value="Fuz_longin_1"/>
    <property type="match status" value="1"/>
</dbReference>
<feature type="domain" description="FUZ/MON1/HPS1 second Longin" evidence="2">
    <location>
        <begin position="180"/>
        <end position="271"/>
    </location>
</feature>
<proteinExistence type="predicted"/>
<dbReference type="Pfam" id="PF19037">
    <property type="entry name" value="Fuz_longin_2"/>
    <property type="match status" value="1"/>
</dbReference>
<dbReference type="AlphaFoldDB" id="A0A814QG37"/>
<protein>
    <recommendedName>
        <fullName evidence="5">Fuzzy</fullName>
    </recommendedName>
</protein>
<dbReference type="PANTHER" id="PTHR13559:SF1">
    <property type="entry name" value="PROTEIN FUZZY HOMOLOG"/>
    <property type="match status" value="1"/>
</dbReference>
<dbReference type="InterPro" id="IPR043972">
    <property type="entry name" value="FUZ/MON1/HPS1_longin_1"/>
</dbReference>
<sequence>MSKEDSNLINSFICLKSQDGIPLFTRSCNGSKELPFQIIGTLNSIFTIGDKYGFRLDSLDSTEFKIIWKMYQSNITLILIESIEPVDESFYFRKLDILFDALVLMYGLEDLINISNVEKFKKEIKIAFPLIDLILNSSSNFDLFGGYITNTVDLILDLYETNDIVSYQTALQASCQEVNTSYACILINGRVVTASPSWWEFKPAESFLISVLCMTLSKATSCDTPIYLPYKNPSQPLRFLTFNLCPNITLCFICSEKPSIDKAEEVVKRLWHPIYKSLVNLKLCLPRNLPNHITVDQNMIS</sequence>
<evidence type="ECO:0000259" key="2">
    <source>
        <dbReference type="Pfam" id="PF19037"/>
    </source>
</evidence>
<reference evidence="3" key="1">
    <citation type="submission" date="2021-02" db="EMBL/GenBank/DDBJ databases">
        <authorList>
            <person name="Nowell W R."/>
        </authorList>
    </citation>
    <scope>NUCLEOTIDE SEQUENCE</scope>
    <source>
        <strain evidence="3">Ploen Becks lab</strain>
    </source>
</reference>
<evidence type="ECO:0000313" key="3">
    <source>
        <dbReference type="EMBL" id="CAF1119544.1"/>
    </source>
</evidence>
<keyword evidence="4" id="KW-1185">Reference proteome</keyword>
<name>A0A814QG37_9BILA</name>
<dbReference type="Proteomes" id="UP000663879">
    <property type="component" value="Unassembled WGS sequence"/>
</dbReference>
<evidence type="ECO:0008006" key="5">
    <source>
        <dbReference type="Google" id="ProtNLM"/>
    </source>
</evidence>
<dbReference type="OrthoDB" id="74835at2759"/>
<dbReference type="GO" id="GO:1905515">
    <property type="term" value="P:non-motile cilium assembly"/>
    <property type="evidence" value="ECO:0007669"/>
    <property type="project" value="TreeGrafter"/>
</dbReference>
<evidence type="ECO:0000259" key="1">
    <source>
        <dbReference type="Pfam" id="PF19036"/>
    </source>
</evidence>